<dbReference type="AlphaFoldDB" id="A0AAN9VF62"/>
<name>A0AAN9VF62_9ORTH</name>
<accession>A0AAN9VF62</accession>
<dbReference type="EMBL" id="JAZDUA010000265">
    <property type="protein sequence ID" value="KAK7862658.1"/>
    <property type="molecule type" value="Genomic_DNA"/>
</dbReference>
<feature type="compositionally biased region" description="Pro residues" evidence="1">
    <location>
        <begin position="62"/>
        <end position="73"/>
    </location>
</feature>
<feature type="compositionally biased region" description="Low complexity" evidence="1">
    <location>
        <begin position="74"/>
        <end position="83"/>
    </location>
</feature>
<evidence type="ECO:0000313" key="3">
    <source>
        <dbReference type="Proteomes" id="UP001378592"/>
    </source>
</evidence>
<evidence type="ECO:0000313" key="2">
    <source>
        <dbReference type="EMBL" id="KAK7862658.1"/>
    </source>
</evidence>
<gene>
    <name evidence="2" type="ORF">R5R35_002187</name>
</gene>
<organism evidence="2 3">
    <name type="scientific">Gryllus longicercus</name>
    <dbReference type="NCBI Taxonomy" id="2509291"/>
    <lineage>
        <taxon>Eukaryota</taxon>
        <taxon>Metazoa</taxon>
        <taxon>Ecdysozoa</taxon>
        <taxon>Arthropoda</taxon>
        <taxon>Hexapoda</taxon>
        <taxon>Insecta</taxon>
        <taxon>Pterygota</taxon>
        <taxon>Neoptera</taxon>
        <taxon>Polyneoptera</taxon>
        <taxon>Orthoptera</taxon>
        <taxon>Ensifera</taxon>
        <taxon>Gryllidea</taxon>
        <taxon>Grylloidea</taxon>
        <taxon>Gryllidae</taxon>
        <taxon>Gryllinae</taxon>
        <taxon>Gryllus</taxon>
    </lineage>
</organism>
<sequence>MAHTVQFQYQLVVRFTRSNIAVLLLHFVLFQRPPSPLRRLVSSVSSRDLRAPLAPCAWPVHSPPSPPLPPPSPQASAAVPARQAARKSHRKKKKEKKETPRAASRSRIAHCSAWAAQNRATKWEEHGATQFEIRVDYVVCHFVFMGVQTVSTASRNQGRLYGASFCVYERANR</sequence>
<feature type="region of interest" description="Disordered" evidence="1">
    <location>
        <begin position="62"/>
        <end position="105"/>
    </location>
</feature>
<dbReference type="Proteomes" id="UP001378592">
    <property type="component" value="Unassembled WGS sequence"/>
</dbReference>
<comment type="caution">
    <text evidence="2">The sequence shown here is derived from an EMBL/GenBank/DDBJ whole genome shotgun (WGS) entry which is preliminary data.</text>
</comment>
<evidence type="ECO:0000256" key="1">
    <source>
        <dbReference type="SAM" id="MobiDB-lite"/>
    </source>
</evidence>
<protein>
    <submittedName>
        <fullName evidence="2">Uncharacterized protein</fullName>
    </submittedName>
</protein>
<keyword evidence="3" id="KW-1185">Reference proteome</keyword>
<proteinExistence type="predicted"/>
<reference evidence="2 3" key="1">
    <citation type="submission" date="2024-03" db="EMBL/GenBank/DDBJ databases">
        <title>The genome assembly and annotation of the cricket Gryllus longicercus Weissman &amp; Gray.</title>
        <authorList>
            <person name="Szrajer S."/>
            <person name="Gray D."/>
            <person name="Ylla G."/>
        </authorList>
    </citation>
    <scope>NUCLEOTIDE SEQUENCE [LARGE SCALE GENOMIC DNA]</scope>
    <source>
        <strain evidence="2">DAG 2021-001</strain>
        <tissue evidence="2">Whole body minus gut</tissue>
    </source>
</reference>
<feature type="compositionally biased region" description="Basic residues" evidence="1">
    <location>
        <begin position="84"/>
        <end position="95"/>
    </location>
</feature>